<dbReference type="EMBL" id="AWUE01011140">
    <property type="protein sequence ID" value="OMP10911.1"/>
    <property type="molecule type" value="Genomic_DNA"/>
</dbReference>
<dbReference type="Proteomes" id="UP000187203">
    <property type="component" value="Unassembled WGS sequence"/>
</dbReference>
<dbReference type="AlphaFoldDB" id="A0A1R3KUZ1"/>
<sequence length="109" mass="12751">MRYDSLLEFKLLHAKTFDWRSLSQDPMYAEIYGKLARELSLTKRKSQSKGNEEDLYAFICEEEVTISATTIGQMLDIEYSQGESRPPRDFDYDAAWRFISGRNEDLPLL</sequence>
<gene>
    <name evidence="1" type="ORF">COLO4_04175</name>
</gene>
<evidence type="ECO:0000313" key="1">
    <source>
        <dbReference type="EMBL" id="OMP10911.1"/>
    </source>
</evidence>
<evidence type="ECO:0000313" key="2">
    <source>
        <dbReference type="Proteomes" id="UP000187203"/>
    </source>
</evidence>
<name>A0A1R3KUZ1_9ROSI</name>
<protein>
    <submittedName>
        <fullName evidence="1">Histone-lysine N-methyltransferase ATX3-like protein</fullName>
    </submittedName>
</protein>
<reference evidence="2" key="1">
    <citation type="submission" date="2013-09" db="EMBL/GenBank/DDBJ databases">
        <title>Corchorus olitorius genome sequencing.</title>
        <authorList>
            <person name="Alam M."/>
            <person name="Haque M.S."/>
            <person name="Islam M.S."/>
            <person name="Emdad E.M."/>
            <person name="Islam M.M."/>
            <person name="Ahmed B."/>
            <person name="Halim A."/>
            <person name="Hossen Q.M.M."/>
            <person name="Hossain M.Z."/>
            <person name="Ahmed R."/>
            <person name="Khan M.M."/>
            <person name="Islam R."/>
            <person name="Rashid M.M."/>
            <person name="Khan S.A."/>
            <person name="Rahman M.S."/>
            <person name="Alam M."/>
            <person name="Yahiya A.S."/>
            <person name="Khan M.S."/>
            <person name="Azam M.S."/>
            <person name="Haque T."/>
            <person name="Lashkar M.Z.H."/>
            <person name="Akhand A.I."/>
            <person name="Morshed G."/>
            <person name="Roy S."/>
            <person name="Uddin K.S."/>
            <person name="Rabeya T."/>
            <person name="Hossain A.S."/>
            <person name="Chowdhury A."/>
            <person name="Snigdha A.R."/>
            <person name="Mortoza M.S."/>
            <person name="Matin S.A."/>
            <person name="Hoque S.M.E."/>
            <person name="Islam M.K."/>
            <person name="Roy D.K."/>
            <person name="Haider R."/>
            <person name="Moosa M.M."/>
            <person name="Elias S.M."/>
            <person name="Hasan A.M."/>
            <person name="Jahan S."/>
            <person name="Shafiuddin M."/>
            <person name="Mahmood N."/>
            <person name="Shommy N.S."/>
        </authorList>
    </citation>
    <scope>NUCLEOTIDE SEQUENCE [LARGE SCALE GENOMIC DNA]</scope>
    <source>
        <strain evidence="2">cv. O-4</strain>
    </source>
</reference>
<organism evidence="1 2">
    <name type="scientific">Corchorus olitorius</name>
    <dbReference type="NCBI Taxonomy" id="93759"/>
    <lineage>
        <taxon>Eukaryota</taxon>
        <taxon>Viridiplantae</taxon>
        <taxon>Streptophyta</taxon>
        <taxon>Embryophyta</taxon>
        <taxon>Tracheophyta</taxon>
        <taxon>Spermatophyta</taxon>
        <taxon>Magnoliopsida</taxon>
        <taxon>eudicotyledons</taxon>
        <taxon>Gunneridae</taxon>
        <taxon>Pentapetalae</taxon>
        <taxon>rosids</taxon>
        <taxon>malvids</taxon>
        <taxon>Malvales</taxon>
        <taxon>Malvaceae</taxon>
        <taxon>Grewioideae</taxon>
        <taxon>Apeibeae</taxon>
        <taxon>Corchorus</taxon>
    </lineage>
</organism>
<accession>A0A1R3KUZ1</accession>
<keyword evidence="2" id="KW-1185">Reference proteome</keyword>
<proteinExistence type="predicted"/>
<comment type="caution">
    <text evidence="1">The sequence shown here is derived from an EMBL/GenBank/DDBJ whole genome shotgun (WGS) entry which is preliminary data.</text>
</comment>